<feature type="compositionally biased region" description="Polar residues" evidence="1">
    <location>
        <begin position="107"/>
        <end position="130"/>
    </location>
</feature>
<dbReference type="EMBL" id="ML211049">
    <property type="protein sequence ID" value="TFK90334.1"/>
    <property type="molecule type" value="Genomic_DNA"/>
</dbReference>
<reference evidence="2 3" key="1">
    <citation type="journal article" date="2019" name="Nat. Ecol. Evol.">
        <title>Megaphylogeny resolves global patterns of mushroom evolution.</title>
        <authorList>
            <person name="Varga T."/>
            <person name="Krizsan K."/>
            <person name="Foldi C."/>
            <person name="Dima B."/>
            <person name="Sanchez-Garcia M."/>
            <person name="Sanchez-Ramirez S."/>
            <person name="Szollosi G.J."/>
            <person name="Szarkandi J.G."/>
            <person name="Papp V."/>
            <person name="Albert L."/>
            <person name="Andreopoulos W."/>
            <person name="Angelini C."/>
            <person name="Antonin V."/>
            <person name="Barry K.W."/>
            <person name="Bougher N.L."/>
            <person name="Buchanan P."/>
            <person name="Buyck B."/>
            <person name="Bense V."/>
            <person name="Catcheside P."/>
            <person name="Chovatia M."/>
            <person name="Cooper J."/>
            <person name="Damon W."/>
            <person name="Desjardin D."/>
            <person name="Finy P."/>
            <person name="Geml J."/>
            <person name="Haridas S."/>
            <person name="Hughes K."/>
            <person name="Justo A."/>
            <person name="Karasinski D."/>
            <person name="Kautmanova I."/>
            <person name="Kiss B."/>
            <person name="Kocsube S."/>
            <person name="Kotiranta H."/>
            <person name="LaButti K.M."/>
            <person name="Lechner B.E."/>
            <person name="Liimatainen K."/>
            <person name="Lipzen A."/>
            <person name="Lukacs Z."/>
            <person name="Mihaltcheva S."/>
            <person name="Morgado L.N."/>
            <person name="Niskanen T."/>
            <person name="Noordeloos M.E."/>
            <person name="Ohm R.A."/>
            <person name="Ortiz-Santana B."/>
            <person name="Ovrebo C."/>
            <person name="Racz N."/>
            <person name="Riley R."/>
            <person name="Savchenko A."/>
            <person name="Shiryaev A."/>
            <person name="Soop K."/>
            <person name="Spirin V."/>
            <person name="Szebenyi C."/>
            <person name="Tomsovsky M."/>
            <person name="Tulloss R.E."/>
            <person name="Uehling J."/>
            <person name="Grigoriev I.V."/>
            <person name="Vagvolgyi C."/>
            <person name="Papp T."/>
            <person name="Martin F.M."/>
            <person name="Miettinen O."/>
            <person name="Hibbett D.S."/>
            <person name="Nagy L.G."/>
        </authorList>
    </citation>
    <scope>NUCLEOTIDE SEQUENCE [LARGE SCALE GENOMIC DNA]</scope>
    <source>
        <strain evidence="2 3">HHB13444</strain>
    </source>
</reference>
<keyword evidence="3" id="KW-1185">Reference proteome</keyword>
<evidence type="ECO:0000313" key="3">
    <source>
        <dbReference type="Proteomes" id="UP000308197"/>
    </source>
</evidence>
<feature type="region of interest" description="Disordered" evidence="1">
    <location>
        <begin position="1"/>
        <end position="37"/>
    </location>
</feature>
<dbReference type="Proteomes" id="UP000308197">
    <property type="component" value="Unassembled WGS sequence"/>
</dbReference>
<protein>
    <submittedName>
        <fullName evidence="2">Uncharacterized protein</fullName>
    </submittedName>
</protein>
<gene>
    <name evidence="2" type="ORF">K466DRAFT_583858</name>
</gene>
<proteinExistence type="predicted"/>
<evidence type="ECO:0000256" key="1">
    <source>
        <dbReference type="SAM" id="MobiDB-lite"/>
    </source>
</evidence>
<feature type="region of interest" description="Disordered" evidence="1">
    <location>
        <begin position="247"/>
        <end position="303"/>
    </location>
</feature>
<feature type="region of interest" description="Disordered" evidence="1">
    <location>
        <begin position="448"/>
        <end position="501"/>
    </location>
</feature>
<organism evidence="2 3">
    <name type="scientific">Polyporus arcularius HHB13444</name>
    <dbReference type="NCBI Taxonomy" id="1314778"/>
    <lineage>
        <taxon>Eukaryota</taxon>
        <taxon>Fungi</taxon>
        <taxon>Dikarya</taxon>
        <taxon>Basidiomycota</taxon>
        <taxon>Agaricomycotina</taxon>
        <taxon>Agaricomycetes</taxon>
        <taxon>Polyporales</taxon>
        <taxon>Polyporaceae</taxon>
        <taxon>Polyporus</taxon>
    </lineage>
</organism>
<feature type="region of interest" description="Disordered" evidence="1">
    <location>
        <begin position="321"/>
        <end position="366"/>
    </location>
</feature>
<dbReference type="InParanoid" id="A0A5C3PKK8"/>
<sequence>MQPQPPSTPVRGRTPTRYPADLSRGQPGRIPLHRRGTSRTLECLEDLLRENGYKETRVFTPEAERAEALAEERRRQTSAWRIRELLTGWLPGTGGSQAVGDDEEVSGHQNTRRPATPTPVTYRSTPSSPLSHMRPLDHTRAPHPISSPNSVSSTTLSSTRSSVTSEGRRVSYQPTRREIHDRIPAIRAETSRASLRPYAQASAAHRYLRHMASTPDMPSGRNASIRQVASPHPLPASWLESVTKAVQRSGEGGAHVGGPVPRPVSRQSERPARASKENNRPSNVKSRILGRSASGLPPGATLLLKRPQTAPSAVNTAHVVCRSAPGSRSASRVGDRLPPTGRGPARNERPRPGRRGSRLTQPDRVPSLAATQVEHDTWSSGTHWVDGKRVPVLHYEDIAYDEAFDSDDDEDGELDLARLLVPPKRQYSIQSLRKHLHVAHTQTHALALNTESWEDEEGTTRGRGRPVHIDDSDGYPTFARMDSKQRHGLPGAWGNSGRGRS</sequence>
<dbReference type="AlphaFoldDB" id="A0A5C3PKK8"/>
<evidence type="ECO:0000313" key="2">
    <source>
        <dbReference type="EMBL" id="TFK90334.1"/>
    </source>
</evidence>
<feature type="compositionally biased region" description="Low complexity" evidence="1">
    <location>
        <begin position="146"/>
        <end position="165"/>
    </location>
</feature>
<name>A0A5C3PKK8_9APHY</name>
<feature type="compositionally biased region" description="Basic and acidic residues" evidence="1">
    <location>
        <begin position="267"/>
        <end position="279"/>
    </location>
</feature>
<accession>A0A5C3PKK8</accession>
<feature type="region of interest" description="Disordered" evidence="1">
    <location>
        <begin position="90"/>
        <end position="173"/>
    </location>
</feature>